<evidence type="ECO:0000313" key="10">
    <source>
        <dbReference type="Proteomes" id="UP000028838"/>
    </source>
</evidence>
<dbReference type="PROSITE" id="PS51456">
    <property type="entry name" value="MYOSIN_MOTOR"/>
    <property type="match status" value="1"/>
</dbReference>
<feature type="non-terminal residue" evidence="9">
    <location>
        <position position="148"/>
    </location>
</feature>
<name>A0A086K159_TOXGO</name>
<proteinExistence type="inferred from homology"/>
<dbReference type="InterPro" id="IPR027417">
    <property type="entry name" value="P-loop_NTPase"/>
</dbReference>
<dbReference type="GO" id="GO:0051015">
    <property type="term" value="F:actin filament binding"/>
    <property type="evidence" value="ECO:0007669"/>
    <property type="project" value="TreeGrafter"/>
</dbReference>
<keyword evidence="5 6" id="KW-0009">Actin-binding</keyword>
<dbReference type="PANTHER" id="PTHR13140:SF706">
    <property type="entry name" value="DILUTE CLASS UNCONVENTIONAL MYOSIN, ISOFORM C"/>
    <property type="match status" value="1"/>
</dbReference>
<dbReference type="GO" id="GO:0016459">
    <property type="term" value="C:myosin complex"/>
    <property type="evidence" value="ECO:0007669"/>
    <property type="project" value="UniProtKB-KW"/>
</dbReference>
<protein>
    <submittedName>
        <fullName evidence="9">Myosin K</fullName>
    </submittedName>
</protein>
<dbReference type="SUPFAM" id="SSF52540">
    <property type="entry name" value="P-loop containing nucleoside triphosphate hydrolases"/>
    <property type="match status" value="1"/>
</dbReference>
<evidence type="ECO:0000259" key="8">
    <source>
        <dbReference type="PROSITE" id="PS51456"/>
    </source>
</evidence>
<feature type="domain" description="Myosin motor" evidence="8">
    <location>
        <begin position="1"/>
        <end position="148"/>
    </location>
</feature>
<dbReference type="GO" id="GO:0007015">
    <property type="term" value="P:actin filament organization"/>
    <property type="evidence" value="ECO:0007669"/>
    <property type="project" value="TreeGrafter"/>
</dbReference>
<feature type="region of interest" description="Disordered" evidence="7">
    <location>
        <begin position="61"/>
        <end position="91"/>
    </location>
</feature>
<dbReference type="EMBL" id="AEYH02002519">
    <property type="protein sequence ID" value="KFG38127.1"/>
    <property type="molecule type" value="Genomic_DNA"/>
</dbReference>
<dbReference type="InterPro" id="IPR001609">
    <property type="entry name" value="Myosin_head_motor_dom-like"/>
</dbReference>
<dbReference type="AlphaFoldDB" id="A0A086K159"/>
<feature type="binding site" evidence="6">
    <location>
        <begin position="119"/>
        <end position="126"/>
    </location>
    <ligand>
        <name>ATP</name>
        <dbReference type="ChEBI" id="CHEBI:30616"/>
    </ligand>
</feature>
<evidence type="ECO:0000256" key="1">
    <source>
        <dbReference type="ARBA" id="ARBA00022741"/>
    </source>
</evidence>
<evidence type="ECO:0000256" key="5">
    <source>
        <dbReference type="ARBA" id="ARBA00023203"/>
    </source>
</evidence>
<dbReference type="Proteomes" id="UP000028838">
    <property type="component" value="Unassembled WGS sequence"/>
</dbReference>
<reference evidence="9 10" key="1">
    <citation type="submission" date="2014-07" db="EMBL/GenBank/DDBJ databases">
        <authorList>
            <person name="Sibley D."/>
            <person name="Venepally P."/>
            <person name="Karamycheva S."/>
            <person name="Hadjithomas M."/>
            <person name="Khan A."/>
            <person name="Brunk B."/>
            <person name="Roos D."/>
            <person name="Caler E."/>
            <person name="Lorenzi H."/>
        </authorList>
    </citation>
    <scope>NUCLEOTIDE SEQUENCE [LARGE SCALE GENOMIC DNA]</scope>
    <source>
        <strain evidence="9 10">FOU</strain>
    </source>
</reference>
<keyword evidence="2 6" id="KW-0067">ATP-binding</keyword>
<dbReference type="GO" id="GO:0005737">
    <property type="term" value="C:cytoplasm"/>
    <property type="evidence" value="ECO:0007669"/>
    <property type="project" value="TreeGrafter"/>
</dbReference>
<keyword evidence="4 6" id="KW-0505">Motor protein</keyword>
<evidence type="ECO:0000256" key="2">
    <source>
        <dbReference type="ARBA" id="ARBA00022840"/>
    </source>
</evidence>
<dbReference type="InterPro" id="IPR036961">
    <property type="entry name" value="Kinesin_motor_dom_sf"/>
</dbReference>
<dbReference type="GO" id="GO:0005524">
    <property type="term" value="F:ATP binding"/>
    <property type="evidence" value="ECO:0007669"/>
    <property type="project" value="UniProtKB-UniRule"/>
</dbReference>
<comment type="similarity">
    <text evidence="6">Belongs to the TRAFAC class myosin-kinesin ATPase superfamily. Myosin family.</text>
</comment>
<dbReference type="GO" id="GO:0016020">
    <property type="term" value="C:membrane"/>
    <property type="evidence" value="ECO:0007669"/>
    <property type="project" value="TreeGrafter"/>
</dbReference>
<keyword evidence="3 6" id="KW-0518">Myosin</keyword>
<dbReference type="Gene3D" id="3.40.850.10">
    <property type="entry name" value="Kinesin motor domain"/>
    <property type="match status" value="1"/>
</dbReference>
<dbReference type="PANTHER" id="PTHR13140">
    <property type="entry name" value="MYOSIN"/>
    <property type="match status" value="1"/>
</dbReference>
<organism evidence="9 10">
    <name type="scientific">Toxoplasma gondii FOU</name>
    <dbReference type="NCBI Taxonomy" id="943167"/>
    <lineage>
        <taxon>Eukaryota</taxon>
        <taxon>Sar</taxon>
        <taxon>Alveolata</taxon>
        <taxon>Apicomplexa</taxon>
        <taxon>Conoidasida</taxon>
        <taxon>Coccidia</taxon>
        <taxon>Eucoccidiorida</taxon>
        <taxon>Eimeriorina</taxon>
        <taxon>Sarcocystidae</taxon>
        <taxon>Toxoplasma</taxon>
    </lineage>
</organism>
<evidence type="ECO:0000256" key="7">
    <source>
        <dbReference type="SAM" id="MobiDB-lite"/>
    </source>
</evidence>
<evidence type="ECO:0000256" key="6">
    <source>
        <dbReference type="PROSITE-ProRule" id="PRU00782"/>
    </source>
</evidence>
<comment type="caution">
    <text evidence="9">The sequence shown here is derived from an EMBL/GenBank/DDBJ whole genome shotgun (WGS) entry which is preliminary data.</text>
</comment>
<evidence type="ECO:0000313" key="9">
    <source>
        <dbReference type="EMBL" id="KFG38127.1"/>
    </source>
</evidence>
<keyword evidence="1 6" id="KW-0547">Nucleotide-binding</keyword>
<dbReference type="VEuPathDB" id="ToxoDB:TGFOU_206415B"/>
<comment type="caution">
    <text evidence="6">Lacks conserved residue(s) required for the propagation of feature annotation.</text>
</comment>
<gene>
    <name evidence="9" type="ORF">TGFOU_206415B</name>
</gene>
<evidence type="ECO:0000256" key="4">
    <source>
        <dbReference type="ARBA" id="ARBA00023175"/>
    </source>
</evidence>
<sequence length="148" mass="16008">MITWLASYAPSRQTYTGTLLIAVNPYRFFNLYDRQWISRFDAPSASLAASLDAGSTGVKLSTEARRNAQKTPAAHAAGGSEQSGTEANSRLVPHPFGLAEFAYCRLVRDRRSQSILISGESGAGKTETSKHVLTYLAAVSDRRHGADS</sequence>
<accession>A0A086K159</accession>
<dbReference type="GO" id="GO:0000146">
    <property type="term" value="F:microfilament motor activity"/>
    <property type="evidence" value="ECO:0007669"/>
    <property type="project" value="TreeGrafter"/>
</dbReference>
<evidence type="ECO:0000256" key="3">
    <source>
        <dbReference type="ARBA" id="ARBA00023123"/>
    </source>
</evidence>
<dbReference type="Pfam" id="PF00063">
    <property type="entry name" value="Myosin_head"/>
    <property type="match status" value="1"/>
</dbReference>